<evidence type="ECO:0000313" key="2">
    <source>
        <dbReference type="Proteomes" id="UP001597214"/>
    </source>
</evidence>
<dbReference type="InterPro" id="IPR038765">
    <property type="entry name" value="Papain-like_cys_pep_sf"/>
</dbReference>
<gene>
    <name evidence="1" type="ORF">ACFSCX_11310</name>
</gene>
<dbReference type="RefSeq" id="WP_377928340.1">
    <property type="nucleotide sequence ID" value="NZ_JBHUEM010000017.1"/>
</dbReference>
<name>A0ABW4LSM2_9BACI</name>
<accession>A0ABW4LSM2</accession>
<protein>
    <recommendedName>
        <fullName evidence="3">Permuted papain-like amidase YaeF/Yiix C92 family enzyme</fullName>
    </recommendedName>
</protein>
<dbReference type="Gene3D" id="3.90.1720.10">
    <property type="entry name" value="endopeptidase domain like (from Nostoc punctiforme)"/>
    <property type="match status" value="1"/>
</dbReference>
<dbReference type="Proteomes" id="UP001597214">
    <property type="component" value="Unassembled WGS sequence"/>
</dbReference>
<dbReference type="SUPFAM" id="SSF54001">
    <property type="entry name" value="Cysteine proteinases"/>
    <property type="match status" value="1"/>
</dbReference>
<evidence type="ECO:0008006" key="3">
    <source>
        <dbReference type="Google" id="ProtNLM"/>
    </source>
</evidence>
<comment type="caution">
    <text evidence="1">The sequence shown here is derived from an EMBL/GenBank/DDBJ whole genome shotgun (WGS) entry which is preliminary data.</text>
</comment>
<organism evidence="1 2">
    <name type="scientific">Bacillus salitolerans</name>
    <dbReference type="NCBI Taxonomy" id="1437434"/>
    <lineage>
        <taxon>Bacteria</taxon>
        <taxon>Bacillati</taxon>
        <taxon>Bacillota</taxon>
        <taxon>Bacilli</taxon>
        <taxon>Bacillales</taxon>
        <taxon>Bacillaceae</taxon>
        <taxon>Bacillus</taxon>
    </lineage>
</organism>
<evidence type="ECO:0000313" key="1">
    <source>
        <dbReference type="EMBL" id="MFD1737140.1"/>
    </source>
</evidence>
<reference evidence="2" key="1">
    <citation type="journal article" date="2019" name="Int. J. Syst. Evol. Microbiol.">
        <title>The Global Catalogue of Microorganisms (GCM) 10K type strain sequencing project: providing services to taxonomists for standard genome sequencing and annotation.</title>
        <authorList>
            <consortium name="The Broad Institute Genomics Platform"/>
            <consortium name="The Broad Institute Genome Sequencing Center for Infectious Disease"/>
            <person name="Wu L."/>
            <person name="Ma J."/>
        </authorList>
    </citation>
    <scope>NUCLEOTIDE SEQUENCE [LARGE SCALE GENOMIC DNA]</scope>
    <source>
        <strain evidence="2">CCUG 49339</strain>
    </source>
</reference>
<keyword evidence="2" id="KW-1185">Reference proteome</keyword>
<dbReference type="EMBL" id="JBHUEM010000017">
    <property type="protein sequence ID" value="MFD1737140.1"/>
    <property type="molecule type" value="Genomic_DNA"/>
</dbReference>
<sequence>MDKETKTVYVLLTDTGSIFNKLIKWFTKAPYNHVSIVFDENLNEIYSFGRKYPRNPLIAGFIREDVYFGTYRYFYNTKCLLLKIDVTSKEFVHIRNVIQYFNNNKELYTYNWLGLVGVAFRYPIHSRNKYFCSQFVAEVFEKSGLDLWNLPSTLVTPNDFLIHPRFQLVYEGRLYDYHLLDHVMLSIPEAGFE</sequence>
<proteinExistence type="predicted"/>